<dbReference type="RefSeq" id="WP_345234814.1">
    <property type="nucleotide sequence ID" value="NZ_BAABGZ010000013.1"/>
</dbReference>
<feature type="transmembrane region" description="Helical" evidence="1">
    <location>
        <begin position="78"/>
        <end position="98"/>
    </location>
</feature>
<evidence type="ECO:0000313" key="3">
    <source>
        <dbReference type="Proteomes" id="UP001501153"/>
    </source>
</evidence>
<keyword evidence="1" id="KW-1133">Transmembrane helix</keyword>
<comment type="caution">
    <text evidence="2">The sequence shown here is derived from an EMBL/GenBank/DDBJ whole genome shotgun (WGS) entry which is preliminary data.</text>
</comment>
<dbReference type="Proteomes" id="UP001501153">
    <property type="component" value="Unassembled WGS sequence"/>
</dbReference>
<reference evidence="3" key="1">
    <citation type="journal article" date="2019" name="Int. J. Syst. Evol. Microbiol.">
        <title>The Global Catalogue of Microorganisms (GCM) 10K type strain sequencing project: providing services to taxonomists for standard genome sequencing and annotation.</title>
        <authorList>
            <consortium name="The Broad Institute Genomics Platform"/>
            <consortium name="The Broad Institute Genome Sequencing Center for Infectious Disease"/>
            <person name="Wu L."/>
            <person name="Ma J."/>
        </authorList>
    </citation>
    <scope>NUCLEOTIDE SEQUENCE [LARGE SCALE GENOMIC DNA]</scope>
    <source>
        <strain evidence="3">JCM 17923</strain>
    </source>
</reference>
<evidence type="ECO:0008006" key="4">
    <source>
        <dbReference type="Google" id="ProtNLM"/>
    </source>
</evidence>
<name>A0ABP8I6M1_9BACT</name>
<keyword evidence="3" id="KW-1185">Reference proteome</keyword>
<accession>A0ABP8I6M1</accession>
<protein>
    <recommendedName>
        <fullName evidence="4">Magnesium citrate secondary transporter</fullName>
    </recommendedName>
</protein>
<feature type="transmembrane region" description="Helical" evidence="1">
    <location>
        <begin position="110"/>
        <end position="127"/>
    </location>
</feature>
<sequence length="131" mass="15011">MAGDRDSRLSWPRELRHPLFLGGAVLYGLLLLNRRVLHYYVPPLVRSYLADVLALPLILSLALAFMRRVYFRDARFCLPLSWVASTGLVLAVWFEGVLPWWRPGTTTADPWDAVAYALGGLLFWRWLNQPA</sequence>
<feature type="transmembrane region" description="Helical" evidence="1">
    <location>
        <begin position="47"/>
        <end position="66"/>
    </location>
</feature>
<dbReference type="EMBL" id="BAABGZ010000013">
    <property type="protein sequence ID" value="GAA4352467.1"/>
    <property type="molecule type" value="Genomic_DNA"/>
</dbReference>
<feature type="transmembrane region" description="Helical" evidence="1">
    <location>
        <begin position="20"/>
        <end position="41"/>
    </location>
</feature>
<evidence type="ECO:0000256" key="1">
    <source>
        <dbReference type="SAM" id="Phobius"/>
    </source>
</evidence>
<evidence type="ECO:0000313" key="2">
    <source>
        <dbReference type="EMBL" id="GAA4352467.1"/>
    </source>
</evidence>
<organism evidence="2 3">
    <name type="scientific">Hymenobacter saemangeumensis</name>
    <dbReference type="NCBI Taxonomy" id="1084522"/>
    <lineage>
        <taxon>Bacteria</taxon>
        <taxon>Pseudomonadati</taxon>
        <taxon>Bacteroidota</taxon>
        <taxon>Cytophagia</taxon>
        <taxon>Cytophagales</taxon>
        <taxon>Hymenobacteraceae</taxon>
        <taxon>Hymenobacter</taxon>
    </lineage>
</organism>
<keyword evidence="1" id="KW-0812">Transmembrane</keyword>
<proteinExistence type="predicted"/>
<keyword evidence="1" id="KW-0472">Membrane</keyword>
<gene>
    <name evidence="2" type="ORF">GCM10023185_12180</name>
</gene>